<sequence>MAKPKFEPEEARRQLAEFLDADMDVPTHHPLHPLYQQLLAWEDAQEQAKRDYAGKLGADKGVNRDEARVILSIGSLDSDDDYMLVHTRQAYRLFVGRGRDPEGKLARIPGAKNVGSALRNLWQLSGQDNPYADWMLILVEFEIDDLIQQLSKATAEARTQIDDMAASGMHLSILRSRDPAKVSLGFRSPYGFLLSKLVMDFDMYVRVVKTLTGRNLISADKEREILSARLRPIRAFFDRALRNQNVLQVPAYAAVTRADVGHPKTRDIQDRVKALAEIWPGLPEDVLSRAKLPRHAKPLRREPKRERTAEDTEAADLL</sequence>
<dbReference type="RefSeq" id="WP_131446297.1">
    <property type="nucleotide sequence ID" value="NZ_SJZB01000029.1"/>
</dbReference>
<dbReference type="EMBL" id="SJZB01000029">
    <property type="protein sequence ID" value="TCJ15192.1"/>
    <property type="molecule type" value="Genomic_DNA"/>
</dbReference>
<feature type="region of interest" description="Disordered" evidence="1">
    <location>
        <begin position="293"/>
        <end position="318"/>
    </location>
</feature>
<organism evidence="2 3">
    <name type="scientific">Parasulfuritortus cantonensis</name>
    <dbReference type="NCBI Taxonomy" id="2528202"/>
    <lineage>
        <taxon>Bacteria</taxon>
        <taxon>Pseudomonadati</taxon>
        <taxon>Pseudomonadota</taxon>
        <taxon>Betaproteobacteria</taxon>
        <taxon>Nitrosomonadales</taxon>
        <taxon>Thiobacillaceae</taxon>
        <taxon>Parasulfuritortus</taxon>
    </lineage>
</organism>
<evidence type="ECO:0000313" key="2">
    <source>
        <dbReference type="EMBL" id="TCJ15192.1"/>
    </source>
</evidence>
<gene>
    <name evidence="2" type="ORF">EZJ19_07740</name>
</gene>
<dbReference type="NCBIfam" id="TIGR03761">
    <property type="entry name" value="ICE_PFL4669"/>
    <property type="match status" value="1"/>
</dbReference>
<feature type="compositionally biased region" description="Basic and acidic residues" evidence="1">
    <location>
        <begin position="299"/>
        <end position="310"/>
    </location>
</feature>
<proteinExistence type="predicted"/>
<keyword evidence="3" id="KW-1185">Reference proteome</keyword>
<accession>A0A4V6NB01</accession>
<evidence type="ECO:0000313" key="3">
    <source>
        <dbReference type="Proteomes" id="UP000295443"/>
    </source>
</evidence>
<dbReference type="Proteomes" id="UP000295443">
    <property type="component" value="Unassembled WGS sequence"/>
</dbReference>
<comment type="caution">
    <text evidence="2">The sequence shown here is derived from an EMBL/GenBank/DDBJ whole genome shotgun (WGS) entry which is preliminary data.</text>
</comment>
<dbReference type="Pfam" id="PF08900">
    <property type="entry name" value="AcaB"/>
    <property type="match status" value="1"/>
</dbReference>
<reference evidence="2 3" key="1">
    <citation type="submission" date="2019-03" db="EMBL/GenBank/DDBJ databases">
        <title>Genome sequence of Thiobacillaceae bacterium LSR1, a sulfur-oxidizing bacterium isolated from freshwater sediment.</title>
        <authorList>
            <person name="Li S."/>
        </authorList>
    </citation>
    <scope>NUCLEOTIDE SEQUENCE [LARGE SCALE GENOMIC DNA]</scope>
    <source>
        <strain evidence="2 3">LSR1</strain>
    </source>
</reference>
<evidence type="ECO:0000256" key="1">
    <source>
        <dbReference type="SAM" id="MobiDB-lite"/>
    </source>
</evidence>
<dbReference type="OrthoDB" id="8524550at2"/>
<name>A0A4V6NB01_9PROT</name>
<dbReference type="InterPro" id="IPR014996">
    <property type="entry name" value="AcaB"/>
</dbReference>
<protein>
    <submittedName>
        <fullName evidence="2">TIGR03761 family integrating conjugative element protein</fullName>
    </submittedName>
</protein>
<dbReference type="AlphaFoldDB" id="A0A4V6NB01"/>